<dbReference type="Pfam" id="PF00226">
    <property type="entry name" value="DnaJ"/>
    <property type="match status" value="1"/>
</dbReference>
<name>A0ABR2W5B0_9FUNG</name>
<dbReference type="InterPro" id="IPR001623">
    <property type="entry name" value="DnaJ_domain"/>
</dbReference>
<dbReference type="PROSITE" id="PS50076">
    <property type="entry name" value="DNAJ_2"/>
    <property type="match status" value="1"/>
</dbReference>
<dbReference type="Proteomes" id="UP001479436">
    <property type="component" value="Unassembled WGS sequence"/>
</dbReference>
<dbReference type="PROSITE" id="PS00636">
    <property type="entry name" value="DNAJ_1"/>
    <property type="match status" value="1"/>
</dbReference>
<reference evidence="3 4" key="1">
    <citation type="submission" date="2023-04" db="EMBL/GenBank/DDBJ databases">
        <title>Genome of Basidiobolus ranarum AG-B5.</title>
        <authorList>
            <person name="Stajich J.E."/>
            <person name="Carter-House D."/>
            <person name="Gryganskyi A."/>
        </authorList>
    </citation>
    <scope>NUCLEOTIDE SEQUENCE [LARGE SCALE GENOMIC DNA]</scope>
    <source>
        <strain evidence="3 4">AG-B5</strain>
    </source>
</reference>
<comment type="caution">
    <text evidence="3">The sequence shown here is derived from an EMBL/GenBank/DDBJ whole genome shotgun (WGS) entry which is preliminary data.</text>
</comment>
<evidence type="ECO:0000259" key="2">
    <source>
        <dbReference type="PROSITE" id="PS50076"/>
    </source>
</evidence>
<feature type="domain" description="J" evidence="2">
    <location>
        <begin position="6"/>
        <end position="72"/>
    </location>
</feature>
<dbReference type="CDD" id="cd06257">
    <property type="entry name" value="DnaJ"/>
    <property type="match status" value="1"/>
</dbReference>
<dbReference type="InterPro" id="IPR036869">
    <property type="entry name" value="J_dom_sf"/>
</dbReference>
<evidence type="ECO:0000313" key="4">
    <source>
        <dbReference type="Proteomes" id="UP001479436"/>
    </source>
</evidence>
<dbReference type="SUPFAM" id="SSF46565">
    <property type="entry name" value="Chaperone J-domain"/>
    <property type="match status" value="1"/>
</dbReference>
<dbReference type="PANTHER" id="PTHR45168">
    <property type="entry name" value="DNAJ HOMOLOG SUBFAMILY B MEMBER 2"/>
    <property type="match status" value="1"/>
</dbReference>
<organism evidence="3 4">
    <name type="scientific">Basidiobolus ranarum</name>
    <dbReference type="NCBI Taxonomy" id="34480"/>
    <lineage>
        <taxon>Eukaryota</taxon>
        <taxon>Fungi</taxon>
        <taxon>Fungi incertae sedis</taxon>
        <taxon>Zoopagomycota</taxon>
        <taxon>Entomophthoromycotina</taxon>
        <taxon>Basidiobolomycetes</taxon>
        <taxon>Basidiobolales</taxon>
        <taxon>Basidiobolaceae</taxon>
        <taxon>Basidiobolus</taxon>
    </lineage>
</organism>
<dbReference type="InterPro" id="IPR043183">
    <property type="entry name" value="DNJB2/6-like"/>
</dbReference>
<protein>
    <recommendedName>
        <fullName evidence="2">J domain-containing protein</fullName>
    </recommendedName>
</protein>
<evidence type="ECO:0000256" key="1">
    <source>
        <dbReference type="SAM" id="MobiDB-lite"/>
    </source>
</evidence>
<dbReference type="EMBL" id="JASJQH010007005">
    <property type="protein sequence ID" value="KAK9720705.1"/>
    <property type="molecule type" value="Genomic_DNA"/>
</dbReference>
<sequence>MVLETKYYDILNISVDATETDIKKAYRKGSLQWHPDRNLDRKEEAEQRFKLLAEAYEVLGDAEKRAIYDRYGEQGLKNGGYPSDDPSRGSNFSAGGYPSNGYNTGSSFSAGGFQFHSAEDVFNSFFNGQDPFANFFGGGNTFGRDPFFSQQMSGFGGMNNDFFGNSFNPNPMNNNFHLNPMNNNFHPNPMNNNFNSNPMNNFSPNPMGNSFHNFGFDNSSNFASFGNFGAVNGGGVSTSTSTRIVNGQRTTVMRTTDAQGNVRTTTKYPNGHVQTEINGVIQIEDNTSRKPIQID</sequence>
<evidence type="ECO:0000313" key="3">
    <source>
        <dbReference type="EMBL" id="KAK9720705.1"/>
    </source>
</evidence>
<accession>A0ABR2W5B0</accession>
<gene>
    <name evidence="3" type="ORF">K7432_003983</name>
</gene>
<dbReference type="InterPro" id="IPR018253">
    <property type="entry name" value="DnaJ_domain_CS"/>
</dbReference>
<dbReference type="PANTHER" id="PTHR45168:SF3">
    <property type="entry name" value="DNAJ HEAT SHOCK PROTEIN FAMILY (HSP40) MEMBER B2"/>
    <property type="match status" value="1"/>
</dbReference>
<keyword evidence="4" id="KW-1185">Reference proteome</keyword>
<dbReference type="PRINTS" id="PR00625">
    <property type="entry name" value="JDOMAIN"/>
</dbReference>
<dbReference type="SMART" id="SM00271">
    <property type="entry name" value="DnaJ"/>
    <property type="match status" value="1"/>
</dbReference>
<feature type="region of interest" description="Disordered" evidence="1">
    <location>
        <begin position="75"/>
        <end position="96"/>
    </location>
</feature>
<proteinExistence type="predicted"/>
<dbReference type="Gene3D" id="1.10.287.110">
    <property type="entry name" value="DnaJ domain"/>
    <property type="match status" value="1"/>
</dbReference>